<reference evidence="4" key="2">
    <citation type="submission" date="2020-09" db="EMBL/GenBank/DDBJ databases">
        <authorList>
            <person name="Sun Q."/>
            <person name="Zhou Y."/>
        </authorList>
    </citation>
    <scope>NUCLEOTIDE SEQUENCE</scope>
    <source>
        <strain evidence="4">CGMCC 4.3508</strain>
    </source>
</reference>
<name>A0A917VNH8_9NOCA</name>
<evidence type="ECO:0000313" key="4">
    <source>
        <dbReference type="EMBL" id="GGK98678.1"/>
    </source>
</evidence>
<organism evidence="4 5">
    <name type="scientific">Nocardia jinanensis</name>
    <dbReference type="NCBI Taxonomy" id="382504"/>
    <lineage>
        <taxon>Bacteria</taxon>
        <taxon>Bacillati</taxon>
        <taxon>Actinomycetota</taxon>
        <taxon>Actinomycetes</taxon>
        <taxon>Mycobacteriales</taxon>
        <taxon>Nocardiaceae</taxon>
        <taxon>Nocardia</taxon>
    </lineage>
</organism>
<dbReference type="RefSeq" id="WP_062997148.1">
    <property type="nucleotide sequence ID" value="NZ_BMMH01000002.1"/>
</dbReference>
<evidence type="ECO:0000313" key="5">
    <source>
        <dbReference type="Proteomes" id="UP000638263"/>
    </source>
</evidence>
<dbReference type="InterPro" id="IPR038332">
    <property type="entry name" value="PPE_sf"/>
</dbReference>
<accession>A0A917VNH8</accession>
<dbReference type="Proteomes" id="UP000638263">
    <property type="component" value="Unassembled WGS sequence"/>
</dbReference>
<dbReference type="SUPFAM" id="SSF140459">
    <property type="entry name" value="PE/PPE dimer-like"/>
    <property type="match status" value="1"/>
</dbReference>
<evidence type="ECO:0000256" key="1">
    <source>
        <dbReference type="ARBA" id="ARBA00010652"/>
    </source>
</evidence>
<comment type="caution">
    <text evidence="4">The sequence shown here is derived from an EMBL/GenBank/DDBJ whole genome shotgun (WGS) entry which is preliminary data.</text>
</comment>
<gene>
    <name evidence="4" type="ORF">GCM10011588_11560</name>
</gene>
<comment type="similarity">
    <text evidence="1">Belongs to the mycobacterial PPE family.</text>
</comment>
<feature type="compositionally biased region" description="Low complexity" evidence="2">
    <location>
        <begin position="261"/>
        <end position="272"/>
    </location>
</feature>
<feature type="region of interest" description="Disordered" evidence="2">
    <location>
        <begin position="236"/>
        <end position="323"/>
    </location>
</feature>
<keyword evidence="5" id="KW-1185">Reference proteome</keyword>
<feature type="compositionally biased region" description="Low complexity" evidence="2">
    <location>
        <begin position="244"/>
        <end position="253"/>
    </location>
</feature>
<feature type="domain" description="PPE" evidence="3">
    <location>
        <begin position="14"/>
        <end position="176"/>
    </location>
</feature>
<dbReference type="InterPro" id="IPR000030">
    <property type="entry name" value="PPE_dom"/>
</dbReference>
<reference evidence="4" key="1">
    <citation type="journal article" date="2014" name="Int. J. Syst. Evol. Microbiol.">
        <title>Complete genome sequence of Corynebacterium casei LMG S-19264T (=DSM 44701T), isolated from a smear-ripened cheese.</title>
        <authorList>
            <consortium name="US DOE Joint Genome Institute (JGI-PGF)"/>
            <person name="Walter F."/>
            <person name="Albersmeier A."/>
            <person name="Kalinowski J."/>
            <person name="Ruckert C."/>
        </authorList>
    </citation>
    <scope>NUCLEOTIDE SEQUENCE</scope>
    <source>
        <strain evidence="4">CGMCC 4.3508</strain>
    </source>
</reference>
<dbReference type="AlphaFoldDB" id="A0A917VNH8"/>
<proteinExistence type="inferred from homology"/>
<dbReference type="Gene3D" id="1.20.1260.20">
    <property type="entry name" value="PPE superfamily"/>
    <property type="match status" value="1"/>
</dbReference>
<evidence type="ECO:0000259" key="3">
    <source>
        <dbReference type="Pfam" id="PF00823"/>
    </source>
</evidence>
<sequence>MIEPPARGFTGVVWEARPAEKLSKDLATGTGTAPLADAAAAWTRLGTQFGSALVDYDRILTTLRQAWHSDHSTLSLARIEVLRQWLQDAATAAAANASRTADHIVTYEVAKFAMPHPDDMAALAEAQRTIAQLGAALGAPMIAAADDAEQQQILAGTHAARVMRTYETASEPLAAPWHQEPPPVIAPDSALRAEHAARPGTPAVVASRPVATGFPRMPAIPVIRELSSYRATSVAQSTAVPRYSPASATTTSADSGAGRMVPGAVAPSAAAAEGERSSRAGDGIQYQADSADIADPVHAAPAVLGVADRPAETGRPTQPEGAS</sequence>
<protein>
    <recommendedName>
        <fullName evidence="3">PPE domain-containing protein</fullName>
    </recommendedName>
</protein>
<dbReference type="Pfam" id="PF00823">
    <property type="entry name" value="PPE"/>
    <property type="match status" value="1"/>
</dbReference>
<dbReference type="EMBL" id="BMMH01000002">
    <property type="protein sequence ID" value="GGK98678.1"/>
    <property type="molecule type" value="Genomic_DNA"/>
</dbReference>
<evidence type="ECO:0000256" key="2">
    <source>
        <dbReference type="SAM" id="MobiDB-lite"/>
    </source>
</evidence>